<organism evidence="3">
    <name type="scientific">hydrothermal vent metagenome</name>
    <dbReference type="NCBI Taxonomy" id="652676"/>
    <lineage>
        <taxon>unclassified sequences</taxon>
        <taxon>metagenomes</taxon>
        <taxon>ecological metagenomes</taxon>
    </lineage>
</organism>
<protein>
    <submittedName>
        <fullName evidence="3">Uncharacterized protein</fullName>
    </submittedName>
</protein>
<gene>
    <name evidence="3" type="ORF">MNBD_GAMMA17-746</name>
</gene>
<evidence type="ECO:0000256" key="2">
    <source>
        <dbReference type="ARBA" id="ARBA00022737"/>
    </source>
</evidence>
<evidence type="ECO:0000313" key="3">
    <source>
        <dbReference type="EMBL" id="VAW86859.1"/>
    </source>
</evidence>
<dbReference type="Pfam" id="PF01344">
    <property type="entry name" value="Kelch_1"/>
    <property type="match status" value="1"/>
</dbReference>
<dbReference type="InterPro" id="IPR051746">
    <property type="entry name" value="Kelch_domain_containing_8"/>
</dbReference>
<dbReference type="AlphaFoldDB" id="A0A3B0ZKR1"/>
<dbReference type="InterPro" id="IPR006652">
    <property type="entry name" value="Kelch_1"/>
</dbReference>
<keyword evidence="1" id="KW-0880">Kelch repeat</keyword>
<dbReference type="Pfam" id="PF24681">
    <property type="entry name" value="Kelch_KLHDC2_KLHL20_DRC7"/>
    <property type="match status" value="1"/>
</dbReference>
<dbReference type="SUPFAM" id="SSF117281">
    <property type="entry name" value="Kelch motif"/>
    <property type="match status" value="1"/>
</dbReference>
<accession>A0A3B0ZKR1</accession>
<evidence type="ECO:0000256" key="1">
    <source>
        <dbReference type="ARBA" id="ARBA00022441"/>
    </source>
</evidence>
<sequence>MNDIKYHQGKWASKPTMEVARSHGPTAAYNGKIYVFGGGGPDFKSLNSTTIYDPAQDSWSAGSEMPTLRSGAIATTVGDAIYIIGGGFKKPDGNFQFLRATEIYYPKTDSWEKGPDMFQPHDYPAGALYDNHIYILGGHHPDATLSGPKTDPGFDFCERLNLATGKWEELKPLPTPRFALDAVVMDQKILTMGGVAFTPEGFNNFDHIEAFDPANGEWNLDSLKLPWTAAGLGSIMIDDTPFIFGGYSGDGICDHAACYDKTSKTWHLLPPMPAPLAAMGVAHIDRTIYLVGGWADDGRTPLNSVVAYTY</sequence>
<dbReference type="InterPro" id="IPR015915">
    <property type="entry name" value="Kelch-typ_b-propeller"/>
</dbReference>
<reference evidence="3" key="1">
    <citation type="submission" date="2018-06" db="EMBL/GenBank/DDBJ databases">
        <authorList>
            <person name="Zhirakovskaya E."/>
        </authorList>
    </citation>
    <scope>NUCLEOTIDE SEQUENCE</scope>
</reference>
<keyword evidence="2" id="KW-0677">Repeat</keyword>
<dbReference type="PANTHER" id="PTHR46260:SF3">
    <property type="entry name" value="RING-TYPE DOMAIN-CONTAINING PROTEIN"/>
    <property type="match status" value="1"/>
</dbReference>
<dbReference type="PANTHER" id="PTHR46260">
    <property type="entry name" value="RING-TYPE DOMAIN-CONTAINING PROTEIN"/>
    <property type="match status" value="1"/>
</dbReference>
<dbReference type="SMART" id="SM00612">
    <property type="entry name" value="Kelch"/>
    <property type="match status" value="4"/>
</dbReference>
<proteinExistence type="predicted"/>
<dbReference type="Gene3D" id="2.120.10.80">
    <property type="entry name" value="Kelch-type beta propeller"/>
    <property type="match status" value="2"/>
</dbReference>
<dbReference type="EMBL" id="UOFQ01000054">
    <property type="protein sequence ID" value="VAW86859.1"/>
    <property type="molecule type" value="Genomic_DNA"/>
</dbReference>
<name>A0A3B0ZKR1_9ZZZZ</name>